<keyword evidence="4 8" id="KW-0812">Transmembrane</keyword>
<keyword evidence="5" id="KW-0029">Amino-acid transport</keyword>
<dbReference type="NCBIfam" id="TIGR01726">
    <property type="entry name" value="HEQRo_perm_3TM"/>
    <property type="match status" value="1"/>
</dbReference>
<dbReference type="InterPro" id="IPR043429">
    <property type="entry name" value="ArtM/GltK/GlnP/TcyL/YhdX-like"/>
</dbReference>
<gene>
    <name evidence="10" type="ORF">SAMN02745168_0963</name>
</gene>
<evidence type="ECO:0000313" key="11">
    <source>
        <dbReference type="Proteomes" id="UP000192790"/>
    </source>
</evidence>
<evidence type="ECO:0000256" key="3">
    <source>
        <dbReference type="ARBA" id="ARBA00022475"/>
    </source>
</evidence>
<dbReference type="InterPro" id="IPR010065">
    <property type="entry name" value="AA_ABC_transptr_permease_3TM"/>
</dbReference>
<dbReference type="GO" id="GO:0006865">
    <property type="term" value="P:amino acid transport"/>
    <property type="evidence" value="ECO:0007669"/>
    <property type="project" value="UniProtKB-KW"/>
</dbReference>
<dbReference type="PROSITE" id="PS50928">
    <property type="entry name" value="ABC_TM1"/>
    <property type="match status" value="1"/>
</dbReference>
<dbReference type="AlphaFoldDB" id="A0A1W1ZD01"/>
<dbReference type="RefSeq" id="WP_084233605.1">
    <property type="nucleotide sequence ID" value="NZ_FWXW01000002.1"/>
</dbReference>
<dbReference type="GO" id="GO:0043190">
    <property type="term" value="C:ATP-binding cassette (ABC) transporter complex"/>
    <property type="evidence" value="ECO:0007669"/>
    <property type="project" value="InterPro"/>
</dbReference>
<dbReference type="InterPro" id="IPR035906">
    <property type="entry name" value="MetI-like_sf"/>
</dbReference>
<evidence type="ECO:0000256" key="6">
    <source>
        <dbReference type="ARBA" id="ARBA00022989"/>
    </source>
</evidence>
<feature type="transmembrane region" description="Helical" evidence="8">
    <location>
        <begin position="146"/>
        <end position="167"/>
    </location>
</feature>
<evidence type="ECO:0000256" key="5">
    <source>
        <dbReference type="ARBA" id="ARBA00022970"/>
    </source>
</evidence>
<accession>A0A1W1ZD01</accession>
<evidence type="ECO:0000313" key="10">
    <source>
        <dbReference type="EMBL" id="SMC46236.1"/>
    </source>
</evidence>
<name>A0A1W1ZD01_9FIRM</name>
<keyword evidence="11" id="KW-1185">Reference proteome</keyword>
<dbReference type="SUPFAM" id="SSF161098">
    <property type="entry name" value="MetI-like"/>
    <property type="match status" value="1"/>
</dbReference>
<sequence>MRLDTQFMLDSIPIILKALPVTAFISVFSMLLGGLLGLLIALIRYYKIPVLDRLFRVYVSLIRGFPLMVQLYLAYFGLPFYINMYCQSVGIDNLAKNIPPLAFAVFAFSVNTSAYVSEVFRSALDSLDKGQREACSSIGMTSFQTMAHILLPQAMVAAIPNLVNLFLGNIKASTLAYMISVHEMMGVAVVLANRAYNYLEIYIVTAVIYWLLCVLLERVFARMEFRFSRYKVRV</sequence>
<dbReference type="InterPro" id="IPR000515">
    <property type="entry name" value="MetI-like"/>
</dbReference>
<evidence type="ECO:0000256" key="4">
    <source>
        <dbReference type="ARBA" id="ARBA00022692"/>
    </source>
</evidence>
<evidence type="ECO:0000259" key="9">
    <source>
        <dbReference type="PROSITE" id="PS50928"/>
    </source>
</evidence>
<dbReference type="CDD" id="cd06261">
    <property type="entry name" value="TM_PBP2"/>
    <property type="match status" value="1"/>
</dbReference>
<feature type="transmembrane region" description="Helical" evidence="8">
    <location>
        <begin position="174"/>
        <end position="195"/>
    </location>
</feature>
<feature type="transmembrane region" description="Helical" evidence="8">
    <location>
        <begin position="65"/>
        <end position="86"/>
    </location>
</feature>
<proteinExistence type="inferred from homology"/>
<dbReference type="EMBL" id="FWXW01000002">
    <property type="protein sequence ID" value="SMC46236.1"/>
    <property type="molecule type" value="Genomic_DNA"/>
</dbReference>
<dbReference type="OrthoDB" id="9787841at2"/>
<evidence type="ECO:0000256" key="8">
    <source>
        <dbReference type="RuleBase" id="RU363032"/>
    </source>
</evidence>
<feature type="transmembrane region" description="Helical" evidence="8">
    <location>
        <begin position="21"/>
        <end position="45"/>
    </location>
</feature>
<reference evidence="10 11" key="1">
    <citation type="submission" date="2017-04" db="EMBL/GenBank/DDBJ databases">
        <authorList>
            <person name="Afonso C.L."/>
            <person name="Miller P.J."/>
            <person name="Scott M.A."/>
            <person name="Spackman E."/>
            <person name="Goraichik I."/>
            <person name="Dimitrov K.M."/>
            <person name="Suarez D.L."/>
            <person name="Swayne D.E."/>
        </authorList>
    </citation>
    <scope>NUCLEOTIDE SEQUENCE [LARGE SCALE GENOMIC DNA]</scope>
    <source>
        <strain evidence="10 11">DSM 12816</strain>
    </source>
</reference>
<evidence type="ECO:0000256" key="2">
    <source>
        <dbReference type="ARBA" id="ARBA00022448"/>
    </source>
</evidence>
<comment type="subcellular location">
    <subcellularLocation>
        <location evidence="1 8">Cell membrane</location>
        <topology evidence="1 8">Multi-pass membrane protein</topology>
    </subcellularLocation>
</comment>
<organism evidence="10 11">
    <name type="scientific">Papillibacter cinnamivorans DSM 12816</name>
    <dbReference type="NCBI Taxonomy" id="1122930"/>
    <lineage>
        <taxon>Bacteria</taxon>
        <taxon>Bacillati</taxon>
        <taxon>Bacillota</taxon>
        <taxon>Clostridia</taxon>
        <taxon>Eubacteriales</taxon>
        <taxon>Oscillospiraceae</taxon>
        <taxon>Papillibacter</taxon>
    </lineage>
</organism>
<dbReference type="STRING" id="1122930.SAMN02745168_0963"/>
<dbReference type="PANTHER" id="PTHR30614">
    <property type="entry name" value="MEMBRANE COMPONENT OF AMINO ACID ABC TRANSPORTER"/>
    <property type="match status" value="1"/>
</dbReference>
<feature type="transmembrane region" description="Helical" evidence="8">
    <location>
        <begin position="201"/>
        <end position="221"/>
    </location>
</feature>
<dbReference type="Pfam" id="PF00528">
    <property type="entry name" value="BPD_transp_1"/>
    <property type="match status" value="1"/>
</dbReference>
<dbReference type="Gene3D" id="1.10.3720.10">
    <property type="entry name" value="MetI-like"/>
    <property type="match status" value="1"/>
</dbReference>
<evidence type="ECO:0000256" key="7">
    <source>
        <dbReference type="ARBA" id="ARBA00023136"/>
    </source>
</evidence>
<comment type="similarity">
    <text evidence="8">Belongs to the binding-protein-dependent transport system permease family.</text>
</comment>
<evidence type="ECO:0000256" key="1">
    <source>
        <dbReference type="ARBA" id="ARBA00004651"/>
    </source>
</evidence>
<dbReference type="Proteomes" id="UP000192790">
    <property type="component" value="Unassembled WGS sequence"/>
</dbReference>
<keyword evidence="2 8" id="KW-0813">Transport</keyword>
<keyword evidence="6 8" id="KW-1133">Transmembrane helix</keyword>
<protein>
    <submittedName>
        <fullName evidence="10">L-cystine transport system permease protein</fullName>
    </submittedName>
</protein>
<dbReference type="PANTHER" id="PTHR30614:SF0">
    <property type="entry name" value="L-CYSTINE TRANSPORT SYSTEM PERMEASE PROTEIN TCYL"/>
    <property type="match status" value="1"/>
</dbReference>
<feature type="domain" description="ABC transmembrane type-1" evidence="9">
    <location>
        <begin position="19"/>
        <end position="220"/>
    </location>
</feature>
<dbReference type="GO" id="GO:0022857">
    <property type="term" value="F:transmembrane transporter activity"/>
    <property type="evidence" value="ECO:0007669"/>
    <property type="project" value="InterPro"/>
</dbReference>
<keyword evidence="3" id="KW-1003">Cell membrane</keyword>
<keyword evidence="7 8" id="KW-0472">Membrane</keyword>